<name>A0A0L8C1X3_ENSAD</name>
<sequence length="188" mass="20364">MVDPIPLTPFYRHYAFVALGLCLACTAGVVLYENLVAPIPSGAGTGLWIGQLFAAGGYSAGHFVKTTGRAPTEGEKLRLARVGTALSLSVSVVGLLALFAYHYAMAFVVALPWSQLQYYVLRQQLVSMWLDFGTGVWILILGGSCALSLVLGYWILKSTYGRNAQKLASKLSSQKVSQKRWRVGSTRS</sequence>
<keyword evidence="1" id="KW-1133">Transmembrane helix</keyword>
<evidence type="ECO:0000256" key="1">
    <source>
        <dbReference type="SAM" id="Phobius"/>
    </source>
</evidence>
<dbReference type="PATRIC" id="fig|106592.7.peg.2730"/>
<gene>
    <name evidence="2" type="ORF">AC244_05475</name>
</gene>
<dbReference type="AlphaFoldDB" id="A0A0L8C1X3"/>
<dbReference type="EMBL" id="LGAP01000002">
    <property type="protein sequence ID" value="KOF20875.1"/>
    <property type="molecule type" value="Genomic_DNA"/>
</dbReference>
<evidence type="ECO:0000313" key="3">
    <source>
        <dbReference type="Proteomes" id="UP000037425"/>
    </source>
</evidence>
<dbReference type="InterPro" id="IPR047730">
    <property type="entry name" value="ABZJ_00895-like"/>
</dbReference>
<accession>A0A0L8C1X3</accession>
<evidence type="ECO:0000313" key="2">
    <source>
        <dbReference type="EMBL" id="KOF20875.1"/>
    </source>
</evidence>
<keyword evidence="1" id="KW-0472">Membrane</keyword>
<feature type="transmembrane region" description="Helical" evidence="1">
    <location>
        <begin position="12"/>
        <end position="32"/>
    </location>
</feature>
<proteinExistence type="predicted"/>
<reference evidence="3" key="1">
    <citation type="submission" date="2015-07" db="EMBL/GenBank/DDBJ databases">
        <title>Whole genome sequence of an Ensifer adhaerens strain isolated from a cave pool in the Wind Cave National Park.</title>
        <authorList>
            <person name="Eng W.W.H."/>
            <person name="Gan H.M."/>
            <person name="Barton H.A."/>
            <person name="Savka M.A."/>
        </authorList>
    </citation>
    <scope>NUCLEOTIDE SEQUENCE [LARGE SCALE GENOMIC DNA]</scope>
    <source>
        <strain evidence="3">SD006</strain>
    </source>
</reference>
<comment type="caution">
    <text evidence="2">The sequence shown here is derived from an EMBL/GenBank/DDBJ whole genome shotgun (WGS) entry which is preliminary data.</text>
</comment>
<keyword evidence="1" id="KW-0812">Transmembrane</keyword>
<feature type="transmembrane region" description="Helical" evidence="1">
    <location>
        <begin position="134"/>
        <end position="156"/>
    </location>
</feature>
<dbReference type="Proteomes" id="UP000037425">
    <property type="component" value="Unassembled WGS sequence"/>
</dbReference>
<feature type="transmembrane region" description="Helical" evidence="1">
    <location>
        <begin position="85"/>
        <end position="114"/>
    </location>
</feature>
<organism evidence="2 3">
    <name type="scientific">Ensifer adhaerens</name>
    <name type="common">Sinorhizobium morelense</name>
    <dbReference type="NCBI Taxonomy" id="106592"/>
    <lineage>
        <taxon>Bacteria</taxon>
        <taxon>Pseudomonadati</taxon>
        <taxon>Pseudomonadota</taxon>
        <taxon>Alphaproteobacteria</taxon>
        <taxon>Hyphomicrobiales</taxon>
        <taxon>Rhizobiaceae</taxon>
        <taxon>Sinorhizobium/Ensifer group</taxon>
        <taxon>Ensifer</taxon>
    </lineage>
</organism>
<protein>
    <submittedName>
        <fullName evidence="2">Uncharacterized protein</fullName>
    </submittedName>
</protein>
<dbReference type="NCBIfam" id="NF038216">
    <property type="entry name" value="ABZJ_00895_fam"/>
    <property type="match status" value="1"/>
</dbReference>
<feature type="transmembrane region" description="Helical" evidence="1">
    <location>
        <begin position="44"/>
        <end position="64"/>
    </location>
</feature>